<evidence type="ECO:0000256" key="6">
    <source>
        <dbReference type="ARBA" id="ARBA00022676"/>
    </source>
</evidence>
<evidence type="ECO:0000256" key="5">
    <source>
        <dbReference type="ARBA" id="ARBA00022573"/>
    </source>
</evidence>
<evidence type="ECO:0000256" key="9">
    <source>
        <dbReference type="ARBA" id="ARBA00047340"/>
    </source>
</evidence>
<comment type="pathway">
    <text evidence="1 10">Nucleoside biosynthesis; alpha-ribazole biosynthesis; alpha-ribazole from 5,6-dimethylbenzimidazole: step 1/2.</text>
</comment>
<dbReference type="NCBIfam" id="TIGR03160">
    <property type="entry name" value="cobT_DBIPRT"/>
    <property type="match status" value="1"/>
</dbReference>
<keyword evidence="7 10" id="KW-0808">Transferase</keyword>
<proteinExistence type="inferred from homology"/>
<feature type="active site" description="Proton acceptor" evidence="10">
    <location>
        <position position="314"/>
    </location>
</feature>
<evidence type="ECO:0000256" key="1">
    <source>
        <dbReference type="ARBA" id="ARBA00005049"/>
    </source>
</evidence>
<name>A0A1I5DAQ6_9FLAO</name>
<reference evidence="11 12" key="1">
    <citation type="submission" date="2016-10" db="EMBL/GenBank/DDBJ databases">
        <authorList>
            <person name="de Groot N.N."/>
        </authorList>
    </citation>
    <scope>NUCLEOTIDE SEQUENCE [LARGE SCALE GENOMIC DNA]</scope>
    <source>
        <strain evidence="11 12">DSM 17794</strain>
    </source>
</reference>
<evidence type="ECO:0000256" key="2">
    <source>
        <dbReference type="ARBA" id="ARBA00007110"/>
    </source>
</evidence>
<dbReference type="Gene3D" id="1.10.1610.10">
    <property type="match status" value="1"/>
</dbReference>
<dbReference type="OrthoDB" id="9781491at2"/>
<keyword evidence="6 10" id="KW-0328">Glycosyltransferase</keyword>
<dbReference type="AlphaFoldDB" id="A0A1I5DAQ6"/>
<dbReference type="CDD" id="cd02439">
    <property type="entry name" value="DMB-PRT_CobT"/>
    <property type="match status" value="1"/>
</dbReference>
<protein>
    <recommendedName>
        <fullName evidence="4 10">Nicotinate-nucleotide--dimethylbenzimidazole phosphoribosyltransferase</fullName>
        <shortName evidence="10">NN:DBI PRT</shortName>
        <ecNumber evidence="3 10">2.4.2.21</ecNumber>
    </recommendedName>
    <alternativeName>
        <fullName evidence="8 10">N(1)-alpha-phosphoribosyltransferase</fullName>
    </alternativeName>
</protein>
<dbReference type="FunFam" id="3.40.50.10210:FF:000001">
    <property type="entry name" value="Nicotinate-nucleotide--dimethylbenzimidazole phosphoribosyltransferase"/>
    <property type="match status" value="1"/>
</dbReference>
<dbReference type="EMBL" id="FOVL01000032">
    <property type="protein sequence ID" value="SFN96206.1"/>
    <property type="molecule type" value="Genomic_DNA"/>
</dbReference>
<evidence type="ECO:0000256" key="8">
    <source>
        <dbReference type="ARBA" id="ARBA00030686"/>
    </source>
</evidence>
<comment type="catalytic activity">
    <reaction evidence="9 10">
        <text>5,6-dimethylbenzimidazole + nicotinate beta-D-ribonucleotide = alpha-ribazole 5'-phosphate + nicotinate + H(+)</text>
        <dbReference type="Rhea" id="RHEA:11196"/>
        <dbReference type="ChEBI" id="CHEBI:15378"/>
        <dbReference type="ChEBI" id="CHEBI:15890"/>
        <dbReference type="ChEBI" id="CHEBI:32544"/>
        <dbReference type="ChEBI" id="CHEBI:57502"/>
        <dbReference type="ChEBI" id="CHEBI:57918"/>
        <dbReference type="EC" id="2.4.2.21"/>
    </reaction>
</comment>
<dbReference type="Gene3D" id="3.40.50.10210">
    <property type="match status" value="1"/>
</dbReference>
<dbReference type="InterPro" id="IPR023195">
    <property type="entry name" value="Nict_dMeBzImd_PRibTrfase_N"/>
</dbReference>
<dbReference type="SUPFAM" id="SSF52733">
    <property type="entry name" value="Nicotinate mononucleotide:5,6-dimethylbenzimidazole phosphoribosyltransferase (CobT)"/>
    <property type="match status" value="1"/>
</dbReference>
<evidence type="ECO:0000256" key="7">
    <source>
        <dbReference type="ARBA" id="ARBA00022679"/>
    </source>
</evidence>
<keyword evidence="5 10" id="KW-0169">Cobalamin biosynthesis</keyword>
<dbReference type="RefSeq" id="WP_093411515.1">
    <property type="nucleotide sequence ID" value="NZ_FOVL01000032.1"/>
</dbReference>
<dbReference type="Proteomes" id="UP000199153">
    <property type="component" value="Unassembled WGS sequence"/>
</dbReference>
<dbReference type="Pfam" id="PF02277">
    <property type="entry name" value="DBI_PRT"/>
    <property type="match status" value="1"/>
</dbReference>
<comment type="similarity">
    <text evidence="2 10">Belongs to the CobT family.</text>
</comment>
<comment type="function">
    <text evidence="10">Catalyzes the synthesis of alpha-ribazole-5'-phosphate from nicotinate mononucleotide (NAMN) and 5,6-dimethylbenzimidazole (DMB).</text>
</comment>
<gene>
    <name evidence="10" type="primary">cobT</name>
    <name evidence="11" type="ORF">SAMN05660413_03247</name>
</gene>
<evidence type="ECO:0000256" key="10">
    <source>
        <dbReference type="HAMAP-Rule" id="MF_00230"/>
    </source>
</evidence>
<evidence type="ECO:0000256" key="4">
    <source>
        <dbReference type="ARBA" id="ARBA00015486"/>
    </source>
</evidence>
<dbReference type="GO" id="GO:0009236">
    <property type="term" value="P:cobalamin biosynthetic process"/>
    <property type="evidence" value="ECO:0007669"/>
    <property type="project" value="UniProtKB-UniRule"/>
</dbReference>
<dbReference type="NCBIfam" id="NF000996">
    <property type="entry name" value="PRK00105.1"/>
    <property type="match status" value="1"/>
</dbReference>
<evidence type="ECO:0000313" key="11">
    <source>
        <dbReference type="EMBL" id="SFN96206.1"/>
    </source>
</evidence>
<dbReference type="InterPro" id="IPR036087">
    <property type="entry name" value="Nict_dMeBzImd_PRibTrfase_sf"/>
</dbReference>
<evidence type="ECO:0000256" key="3">
    <source>
        <dbReference type="ARBA" id="ARBA00011991"/>
    </source>
</evidence>
<dbReference type="UniPathway" id="UPA00061">
    <property type="reaction ID" value="UER00516"/>
</dbReference>
<dbReference type="PANTHER" id="PTHR43463">
    <property type="entry name" value="NICOTINATE-NUCLEOTIDE--DIMETHYLBENZIMIDAZOLE PHOSPHORIBOSYLTRANSFERASE"/>
    <property type="match status" value="1"/>
</dbReference>
<dbReference type="STRING" id="287099.SAMN05660413_03247"/>
<dbReference type="PANTHER" id="PTHR43463:SF1">
    <property type="entry name" value="NICOTINATE-NUCLEOTIDE--DIMETHYLBENZIMIDAZOLE PHOSPHORIBOSYLTRANSFERASE"/>
    <property type="match status" value="1"/>
</dbReference>
<keyword evidence="12" id="KW-1185">Reference proteome</keyword>
<dbReference type="EC" id="2.4.2.21" evidence="3 10"/>
<dbReference type="HAMAP" id="MF_00230">
    <property type="entry name" value="CobT"/>
    <property type="match status" value="1"/>
</dbReference>
<dbReference type="GO" id="GO:0008939">
    <property type="term" value="F:nicotinate-nucleotide-dimethylbenzimidazole phosphoribosyltransferase activity"/>
    <property type="evidence" value="ECO:0007669"/>
    <property type="project" value="UniProtKB-UniRule"/>
</dbReference>
<sequence length="349" mass="37490">MKFNIKPISSALDTAIKSKIGSKTKPLGALGKLETIAFKIARIQQTLIPQLQHPTIIVFAADHGIAKEGLVNSYPQEVTFQMVMNFLSGGAAINVFANQNNINLKIVDAGINYDFGKIEGLIDTKIAMGTENYLLTTAMREQQCDKALVKGAELVQSIFDRGSNVVGFGEMGIGNTSSSALLMSMICNISIVDCVGNGTGANSEQLELKIKTLVQVLEKHSHVDTTNPLELLQTFGGFEIAQMCSGMLKAAELGMVILVDGFISSAAILVAQSINKNVLDYAIFTHHSDEQGHTKMLEFMKVEPVMNLGMRLGEGSGIAVSYPIIGAAVNFLNKMASFESAQVSNKVKP</sequence>
<accession>A0A1I5DAQ6</accession>
<evidence type="ECO:0000313" key="12">
    <source>
        <dbReference type="Proteomes" id="UP000199153"/>
    </source>
</evidence>
<organism evidence="11 12">
    <name type="scientific">Salegentibacter flavus</name>
    <dbReference type="NCBI Taxonomy" id="287099"/>
    <lineage>
        <taxon>Bacteria</taxon>
        <taxon>Pseudomonadati</taxon>
        <taxon>Bacteroidota</taxon>
        <taxon>Flavobacteriia</taxon>
        <taxon>Flavobacteriales</taxon>
        <taxon>Flavobacteriaceae</taxon>
        <taxon>Salegentibacter</taxon>
    </lineage>
</organism>
<dbReference type="InterPro" id="IPR003200">
    <property type="entry name" value="Nict_dMeBzImd_PRibTrfase"/>
</dbReference>
<dbReference type="InterPro" id="IPR017846">
    <property type="entry name" value="Nict_dMeBzImd_PRibTrfase_bact"/>
</dbReference>